<reference evidence="10" key="1">
    <citation type="submission" date="2016-10" db="EMBL/GenBank/DDBJ databases">
        <authorList>
            <person name="Varghese N."/>
            <person name="Submissions S."/>
        </authorList>
    </citation>
    <scope>NUCLEOTIDE SEQUENCE [LARGE SCALE GENOMIC DNA]</scope>
    <source>
        <strain evidence="10">DSM 15282</strain>
    </source>
</reference>
<evidence type="ECO:0000259" key="7">
    <source>
        <dbReference type="PROSITE" id="PS50109"/>
    </source>
</evidence>
<dbReference type="Gene3D" id="3.40.50.2300">
    <property type="match status" value="1"/>
</dbReference>
<feature type="domain" description="Response regulatory" evidence="8">
    <location>
        <begin position="666"/>
        <end position="786"/>
    </location>
</feature>
<dbReference type="InterPro" id="IPR011006">
    <property type="entry name" value="CheY-like_superfamily"/>
</dbReference>
<evidence type="ECO:0000259" key="8">
    <source>
        <dbReference type="PROSITE" id="PS50110"/>
    </source>
</evidence>
<feature type="domain" description="Histidine kinase" evidence="7">
    <location>
        <begin position="424"/>
        <end position="645"/>
    </location>
</feature>
<dbReference type="InterPro" id="IPR036097">
    <property type="entry name" value="HisK_dim/P_sf"/>
</dbReference>
<keyword evidence="9" id="KW-0808">Transferase</keyword>
<dbReference type="SUPFAM" id="SSF47384">
    <property type="entry name" value="Homodimeric domain of signal transducing histidine kinase"/>
    <property type="match status" value="1"/>
</dbReference>
<dbReference type="InterPro" id="IPR004358">
    <property type="entry name" value="Sig_transdc_His_kin-like_C"/>
</dbReference>
<dbReference type="Pfam" id="PF02518">
    <property type="entry name" value="HATPase_c"/>
    <property type="match status" value="1"/>
</dbReference>
<dbReference type="SMART" id="SM00388">
    <property type="entry name" value="HisKA"/>
    <property type="match status" value="1"/>
</dbReference>
<organism evidence="9 10">
    <name type="scientific">Algoriphagus ornithinivorans</name>
    <dbReference type="NCBI Taxonomy" id="226506"/>
    <lineage>
        <taxon>Bacteria</taxon>
        <taxon>Pseudomonadati</taxon>
        <taxon>Bacteroidota</taxon>
        <taxon>Cytophagia</taxon>
        <taxon>Cytophagales</taxon>
        <taxon>Cyclobacteriaceae</taxon>
        <taxon>Algoriphagus</taxon>
    </lineage>
</organism>
<dbReference type="InterPro" id="IPR003594">
    <property type="entry name" value="HATPase_dom"/>
</dbReference>
<dbReference type="InterPro" id="IPR036890">
    <property type="entry name" value="HATPase_C_sf"/>
</dbReference>
<feature type="transmembrane region" description="Helical" evidence="6">
    <location>
        <begin position="284"/>
        <end position="302"/>
    </location>
</feature>
<feature type="modified residue" description="4-aspartylphosphate" evidence="5">
    <location>
        <position position="716"/>
    </location>
</feature>
<feature type="transmembrane region" description="Helical" evidence="6">
    <location>
        <begin position="253"/>
        <end position="272"/>
    </location>
</feature>
<evidence type="ECO:0000256" key="3">
    <source>
        <dbReference type="ARBA" id="ARBA00022553"/>
    </source>
</evidence>
<dbReference type="PRINTS" id="PR00344">
    <property type="entry name" value="BCTRLSENSOR"/>
</dbReference>
<evidence type="ECO:0000256" key="2">
    <source>
        <dbReference type="ARBA" id="ARBA00012438"/>
    </source>
</evidence>
<comment type="catalytic activity">
    <reaction evidence="1">
        <text>ATP + protein L-histidine = ADP + protein N-phospho-L-histidine.</text>
        <dbReference type="EC" id="2.7.13.3"/>
    </reaction>
</comment>
<feature type="transmembrane region" description="Helical" evidence="6">
    <location>
        <begin position="188"/>
        <end position="209"/>
    </location>
</feature>
<dbReference type="InterPro" id="IPR011623">
    <property type="entry name" value="7TMR_DISM_rcpt_extracell_dom1"/>
</dbReference>
<dbReference type="InterPro" id="IPR011622">
    <property type="entry name" value="7TMR_DISM_rcpt_extracell_dom2"/>
</dbReference>
<dbReference type="Gene3D" id="2.60.40.2380">
    <property type="match status" value="1"/>
</dbReference>
<evidence type="ECO:0000256" key="4">
    <source>
        <dbReference type="ARBA" id="ARBA00023012"/>
    </source>
</evidence>
<dbReference type="RefSeq" id="WP_091654035.1">
    <property type="nucleotide sequence ID" value="NZ_FOVW01000006.1"/>
</dbReference>
<dbReference type="Gene3D" id="3.30.565.10">
    <property type="entry name" value="Histidine kinase-like ATPase, C-terminal domain"/>
    <property type="match status" value="1"/>
</dbReference>
<dbReference type="CDD" id="cd17546">
    <property type="entry name" value="REC_hyHK_CKI1_RcsC-like"/>
    <property type="match status" value="1"/>
</dbReference>
<gene>
    <name evidence="9" type="ORF">SAMN04488519_106159</name>
</gene>
<name>A0A1I5GYL8_9BACT</name>
<dbReference type="Pfam" id="PF07695">
    <property type="entry name" value="7TMR-DISM_7TM"/>
    <property type="match status" value="1"/>
</dbReference>
<dbReference type="Gene3D" id="1.10.287.130">
    <property type="match status" value="1"/>
</dbReference>
<dbReference type="PANTHER" id="PTHR45339:SF1">
    <property type="entry name" value="HYBRID SIGNAL TRANSDUCTION HISTIDINE KINASE J"/>
    <property type="match status" value="1"/>
</dbReference>
<dbReference type="SUPFAM" id="SSF52172">
    <property type="entry name" value="CheY-like"/>
    <property type="match status" value="1"/>
</dbReference>
<dbReference type="EC" id="2.7.13.3" evidence="2"/>
<dbReference type="AlphaFoldDB" id="A0A1I5GYL8"/>
<protein>
    <recommendedName>
        <fullName evidence="2">histidine kinase</fullName>
        <ecNumber evidence="2">2.7.13.3</ecNumber>
    </recommendedName>
</protein>
<dbReference type="Proteomes" id="UP000199564">
    <property type="component" value="Unassembled WGS sequence"/>
</dbReference>
<dbReference type="FunFam" id="3.30.565.10:FF:000010">
    <property type="entry name" value="Sensor histidine kinase RcsC"/>
    <property type="match status" value="1"/>
</dbReference>
<keyword evidence="3 5" id="KW-0597">Phosphoprotein</keyword>
<feature type="transmembrane region" description="Helical" evidence="6">
    <location>
        <begin position="216"/>
        <end position="233"/>
    </location>
</feature>
<evidence type="ECO:0000256" key="6">
    <source>
        <dbReference type="SAM" id="Phobius"/>
    </source>
</evidence>
<dbReference type="Pfam" id="PF00072">
    <property type="entry name" value="Response_reg"/>
    <property type="match status" value="1"/>
</dbReference>
<keyword evidence="4" id="KW-0902">Two-component regulatory system</keyword>
<dbReference type="STRING" id="226506.SAMN04488519_106159"/>
<feature type="transmembrane region" description="Helical" evidence="6">
    <location>
        <begin position="308"/>
        <end position="333"/>
    </location>
</feature>
<keyword evidence="6" id="KW-0472">Membrane</keyword>
<dbReference type="InterPro" id="IPR005467">
    <property type="entry name" value="His_kinase_dom"/>
</dbReference>
<dbReference type="InterPro" id="IPR003661">
    <property type="entry name" value="HisK_dim/P_dom"/>
</dbReference>
<accession>A0A1I5GYL8</accession>
<dbReference type="Pfam" id="PF00512">
    <property type="entry name" value="HisKA"/>
    <property type="match status" value="1"/>
</dbReference>
<evidence type="ECO:0000313" key="10">
    <source>
        <dbReference type="Proteomes" id="UP000199564"/>
    </source>
</evidence>
<dbReference type="SMART" id="SM00387">
    <property type="entry name" value="HATPase_c"/>
    <property type="match status" value="1"/>
</dbReference>
<dbReference type="PANTHER" id="PTHR45339">
    <property type="entry name" value="HYBRID SIGNAL TRANSDUCTION HISTIDINE KINASE J"/>
    <property type="match status" value="1"/>
</dbReference>
<dbReference type="SUPFAM" id="SSF55874">
    <property type="entry name" value="ATPase domain of HSP90 chaperone/DNA topoisomerase II/histidine kinase"/>
    <property type="match status" value="1"/>
</dbReference>
<dbReference type="SMART" id="SM00448">
    <property type="entry name" value="REC"/>
    <property type="match status" value="1"/>
</dbReference>
<evidence type="ECO:0000313" key="9">
    <source>
        <dbReference type="EMBL" id="SFO41045.1"/>
    </source>
</evidence>
<keyword evidence="6" id="KW-0812">Transmembrane</keyword>
<sequence>MKNKIVKIIILGLILFLPRLTSAQVKVSQISEYPFSVFRDSKLFDAEDSIYSIQSILSNEEILPFNDIPNRNSNLGFTTFNYWVKFSLTNDSEEDKVFFFETGRPITDSVVLYQVQEGLINQKLTNGDLVRWEDRAFDHRKTIFPLKLEAGKSADFFINYQSDGEVINLPLELNSPSSLINSSYFDQLIYGIFYGILLLTGITYLFFYFGIKEKSFLLYITYVFSVALLHLGLDGYLYQYIFQEPGFIADKSILIAAVFSTLAFGRYTQVYIRIEEISKGLNKVFTGLIIGIIALLGCVIFIDAGRPIYYPAANGLALILLLLVITSIVVGYIKGKKIDAFFTIGIFFLTLGFVLFILNNFSVIPNTFITENASKIGTGLEIIFLSLSMANRISLLRSEKEKAQEEALQQSEESNQIKSYFLSNMSHELRTPLNAILGLSESIMRDLPDEKVKENLEVIKYSSLSLLSSIDDILDYSKIEKNELNLESRPFSVHKVIHELKAITYQQARDKGLQFAYEEKAILPERAIGDATRFRQILGNVLNNAVKFTNEGSIKLEVLDYEDKKDKHLLTFSIKDTGAGIKKAKLDRIYESFIQEQIDDKRKFGGFGLGLCIVKALVELHHGKIQIQSEVNKGTEVIIKLEFEKAAKETNELILAEKNNLLKGKRILVVEDNPVNQLVIKSILKKWEGISYDFANHGLEALDKLQAQPCDLILMDLQMPEMDGYEATQAIRAGQAGSHHQNIPIIAVTADTTERSKAKAISVGMDEYLTKPVDRDLLLEKVLGTLYLEKVKLKFD</sequence>
<dbReference type="EMBL" id="FOVW01000006">
    <property type="protein sequence ID" value="SFO41045.1"/>
    <property type="molecule type" value="Genomic_DNA"/>
</dbReference>
<dbReference type="PROSITE" id="PS50110">
    <property type="entry name" value="RESPONSE_REGULATORY"/>
    <property type="match status" value="1"/>
</dbReference>
<dbReference type="GO" id="GO:0000155">
    <property type="term" value="F:phosphorelay sensor kinase activity"/>
    <property type="evidence" value="ECO:0007669"/>
    <property type="project" value="InterPro"/>
</dbReference>
<evidence type="ECO:0000256" key="1">
    <source>
        <dbReference type="ARBA" id="ARBA00000085"/>
    </source>
</evidence>
<keyword evidence="6" id="KW-1133">Transmembrane helix</keyword>
<keyword evidence="9" id="KW-0418">Kinase</keyword>
<feature type="transmembrane region" description="Helical" evidence="6">
    <location>
        <begin position="340"/>
        <end position="358"/>
    </location>
</feature>
<proteinExistence type="predicted"/>
<dbReference type="InterPro" id="IPR001789">
    <property type="entry name" value="Sig_transdc_resp-reg_receiver"/>
</dbReference>
<dbReference type="CDD" id="cd00082">
    <property type="entry name" value="HisKA"/>
    <property type="match status" value="1"/>
</dbReference>
<dbReference type="Pfam" id="PF07696">
    <property type="entry name" value="7TMR-DISMED2"/>
    <property type="match status" value="1"/>
</dbReference>
<keyword evidence="10" id="KW-1185">Reference proteome</keyword>
<dbReference type="PROSITE" id="PS50109">
    <property type="entry name" value="HIS_KIN"/>
    <property type="match status" value="1"/>
</dbReference>
<evidence type="ECO:0000256" key="5">
    <source>
        <dbReference type="PROSITE-ProRule" id="PRU00169"/>
    </source>
</evidence>